<evidence type="ECO:0000256" key="3">
    <source>
        <dbReference type="ARBA" id="ARBA00022758"/>
    </source>
</evidence>
<dbReference type="AlphaFoldDB" id="T1G3U6"/>
<dbReference type="EMBL" id="KB096590">
    <property type="protein sequence ID" value="ESO03628.1"/>
    <property type="molecule type" value="Genomic_DNA"/>
</dbReference>
<dbReference type="STRING" id="6412.T1G3U6"/>
<dbReference type="CTD" id="20215744"/>
<dbReference type="Pfam" id="PF02100">
    <property type="entry name" value="ODC_AZ"/>
    <property type="match status" value="1"/>
</dbReference>
<dbReference type="eggNOG" id="KOG4387">
    <property type="taxonomic scope" value="Eukaryota"/>
</dbReference>
<dbReference type="Gene3D" id="3.40.630.60">
    <property type="match status" value="1"/>
</dbReference>
<sequence length="103" mass="11805">MVFNWRAMYLGHKLFVEIPKSTLPSCSKESFIMLLEYAEDVLRCSHVIICFKKDRPDRENLVKIFMFLGFHLVPPGHVLAPSSSGNIMYLAYAVDDDSDDGEF</sequence>
<dbReference type="SUPFAM" id="SSF55729">
    <property type="entry name" value="Acyl-CoA N-acyltransferases (Nat)"/>
    <property type="match status" value="1"/>
</dbReference>
<reference evidence="5" key="3">
    <citation type="submission" date="2015-06" db="UniProtKB">
        <authorList>
            <consortium name="EnsemblMetazoa"/>
        </authorList>
    </citation>
    <scope>IDENTIFICATION</scope>
</reference>
<dbReference type="EnsemblMetazoa" id="HelroT79864">
    <property type="protein sequence ID" value="HelroP79864"/>
    <property type="gene ID" value="HelroG79864"/>
</dbReference>
<dbReference type="InterPro" id="IPR038581">
    <property type="entry name" value="ODC_AZ_sf"/>
</dbReference>
<reference evidence="6" key="1">
    <citation type="submission" date="2012-12" db="EMBL/GenBank/DDBJ databases">
        <authorList>
            <person name="Hellsten U."/>
            <person name="Grimwood J."/>
            <person name="Chapman J.A."/>
            <person name="Shapiro H."/>
            <person name="Aerts A."/>
            <person name="Otillar R.P."/>
            <person name="Terry A.Y."/>
            <person name="Boore J.L."/>
            <person name="Simakov O."/>
            <person name="Marletaz F."/>
            <person name="Cho S.-J."/>
            <person name="Edsinger-Gonzales E."/>
            <person name="Havlak P."/>
            <person name="Kuo D.-H."/>
            <person name="Larsson T."/>
            <person name="Lv J."/>
            <person name="Arendt D."/>
            <person name="Savage R."/>
            <person name="Osoegawa K."/>
            <person name="de Jong P."/>
            <person name="Lindberg D.R."/>
            <person name="Seaver E.C."/>
            <person name="Weisblat D.A."/>
            <person name="Putnam N.H."/>
            <person name="Grigoriev I.V."/>
            <person name="Rokhsar D.S."/>
        </authorList>
    </citation>
    <scope>NUCLEOTIDE SEQUENCE</scope>
</reference>
<dbReference type="OrthoDB" id="5959761at2759"/>
<dbReference type="EMBL" id="AMQM01004509">
    <property type="status" value="NOT_ANNOTATED_CDS"/>
    <property type="molecule type" value="Genomic_DNA"/>
</dbReference>
<dbReference type="KEGG" id="hro:HELRODRAFT_79864"/>
<dbReference type="InterPro" id="IPR002993">
    <property type="entry name" value="ODC_AZ"/>
</dbReference>
<evidence type="ECO:0000313" key="6">
    <source>
        <dbReference type="Proteomes" id="UP000015101"/>
    </source>
</evidence>
<name>T1G3U6_HELRO</name>
<accession>T1G3U6</accession>
<evidence type="ECO:0000313" key="4">
    <source>
        <dbReference type="EMBL" id="ESO03628.1"/>
    </source>
</evidence>
<dbReference type="RefSeq" id="XP_009018185.1">
    <property type="nucleotide sequence ID" value="XM_009019937.1"/>
</dbReference>
<dbReference type="GO" id="GO:0008073">
    <property type="term" value="F:ornithine decarboxylase inhibitor activity"/>
    <property type="evidence" value="ECO:0007669"/>
    <property type="project" value="InterPro"/>
</dbReference>
<proteinExistence type="inferred from homology"/>
<gene>
    <name evidence="5" type="primary">20215744</name>
    <name evidence="4" type="ORF">HELRODRAFT_79864</name>
</gene>
<dbReference type="GO" id="GO:0075523">
    <property type="term" value="P:viral translational frameshifting"/>
    <property type="evidence" value="ECO:0007669"/>
    <property type="project" value="UniProtKB-KW"/>
</dbReference>
<dbReference type="HOGENOM" id="CLU_085486_3_0_1"/>
<reference evidence="4 6" key="2">
    <citation type="journal article" date="2013" name="Nature">
        <title>Insights into bilaterian evolution from three spiralian genomes.</title>
        <authorList>
            <person name="Simakov O."/>
            <person name="Marletaz F."/>
            <person name="Cho S.J."/>
            <person name="Edsinger-Gonzales E."/>
            <person name="Havlak P."/>
            <person name="Hellsten U."/>
            <person name="Kuo D.H."/>
            <person name="Larsson T."/>
            <person name="Lv J."/>
            <person name="Arendt D."/>
            <person name="Savage R."/>
            <person name="Osoegawa K."/>
            <person name="de Jong P."/>
            <person name="Grimwood J."/>
            <person name="Chapman J.A."/>
            <person name="Shapiro H."/>
            <person name="Aerts A."/>
            <person name="Otillar R.P."/>
            <person name="Terry A.Y."/>
            <person name="Boore J.L."/>
            <person name="Grigoriev I.V."/>
            <person name="Lindberg D.R."/>
            <person name="Seaver E.C."/>
            <person name="Weisblat D.A."/>
            <person name="Putnam N.H."/>
            <person name="Rokhsar D.S."/>
        </authorList>
    </citation>
    <scope>NUCLEOTIDE SEQUENCE</scope>
</reference>
<dbReference type="InParanoid" id="T1G3U6"/>
<protein>
    <recommendedName>
        <fullName evidence="2">Ornithine decarboxylase antizyme</fullName>
    </recommendedName>
</protein>
<keyword evidence="6" id="KW-1185">Reference proteome</keyword>
<evidence type="ECO:0000256" key="2">
    <source>
        <dbReference type="ARBA" id="ARBA00017712"/>
    </source>
</evidence>
<organism evidence="5 6">
    <name type="scientific">Helobdella robusta</name>
    <name type="common">Californian leech</name>
    <dbReference type="NCBI Taxonomy" id="6412"/>
    <lineage>
        <taxon>Eukaryota</taxon>
        <taxon>Metazoa</taxon>
        <taxon>Spiralia</taxon>
        <taxon>Lophotrochozoa</taxon>
        <taxon>Annelida</taxon>
        <taxon>Clitellata</taxon>
        <taxon>Hirudinea</taxon>
        <taxon>Rhynchobdellida</taxon>
        <taxon>Glossiphoniidae</taxon>
        <taxon>Helobdella</taxon>
    </lineage>
</organism>
<dbReference type="GeneID" id="20215744"/>
<evidence type="ECO:0000313" key="5">
    <source>
        <dbReference type="EnsemblMetazoa" id="HelroP79864"/>
    </source>
</evidence>
<dbReference type="PANTHER" id="PTHR10279:SF10">
    <property type="entry name" value="ORNITHINE DECARBOXYLASE ANTIZYME"/>
    <property type="match status" value="1"/>
</dbReference>
<keyword evidence="3" id="KW-0688">Ribosomal frameshifting</keyword>
<dbReference type="OMA" id="NWRAMYL"/>
<dbReference type="InterPro" id="IPR016181">
    <property type="entry name" value="Acyl_CoA_acyltransferase"/>
</dbReference>
<comment type="similarity">
    <text evidence="1">Belongs to the ODC antizyme family.</text>
</comment>
<dbReference type="PANTHER" id="PTHR10279">
    <property type="entry name" value="ORNITHINE DECARBOXYLASE ANTIZYME"/>
    <property type="match status" value="1"/>
</dbReference>
<evidence type="ECO:0000256" key="1">
    <source>
        <dbReference type="ARBA" id="ARBA00008796"/>
    </source>
</evidence>
<dbReference type="Proteomes" id="UP000015101">
    <property type="component" value="Unassembled WGS sequence"/>
</dbReference>